<sequence length="416" mass="43899">MQDILVLGAGMVGVSTALALQGRGHRVVLADRRLPGEETSYGNAGVIQAEAAEPYAMPRDLPTLLRYALGQSNDLVWSPAGIASMAPALWRYFRASSPARHRAVSAVYSQLTAQACAAHAPLIEASGSGNLIAREGLAILHRDLKTFETEAGEARRLQEAYGVPFRAVAGAAWMREEPSLRQAPAGVIHYTGSWSCSDPGGLTKAYAALFESRGGTIITADAATLRRTSSGWLVAGAEGPVSAQTAVLCLGPWTGQLLARFGLSVPMVLKRGYHAHYQAPQMPRRPFLDAANGIVVAGMRKGLRLSSGAALVTHGAKADPRQLRRAEASVGGLIELGPRIEEPQWSGTRPCLPGMLPMVGPVPRETGLWVNFGHGHQGFTLGPVTADILARALDGELKQDAPGTLPHALSPASQLS</sequence>
<dbReference type="GO" id="GO:0005737">
    <property type="term" value="C:cytoplasm"/>
    <property type="evidence" value="ECO:0007669"/>
    <property type="project" value="TreeGrafter"/>
</dbReference>
<dbReference type="PANTHER" id="PTHR13847:SF289">
    <property type="entry name" value="GLYCINE OXIDASE"/>
    <property type="match status" value="1"/>
</dbReference>
<organism evidence="3 4">
    <name type="scientific">Pannonibacter phragmitetus</name>
    <dbReference type="NCBI Taxonomy" id="121719"/>
    <lineage>
        <taxon>Bacteria</taxon>
        <taxon>Pseudomonadati</taxon>
        <taxon>Pseudomonadota</taxon>
        <taxon>Alphaproteobacteria</taxon>
        <taxon>Hyphomicrobiales</taxon>
        <taxon>Stappiaceae</taxon>
        <taxon>Pannonibacter</taxon>
    </lineage>
</organism>
<reference evidence="3 4" key="1">
    <citation type="submission" date="2015-10" db="EMBL/GenBank/DDBJ databases">
        <title>The world's first case of liver abscess caused by Pannonibacter phragmitetus.</title>
        <authorList>
            <person name="Ming D."/>
            <person name="Wang M."/>
            <person name="Zhou Y."/>
            <person name="Jiang T."/>
            <person name="Hu S."/>
        </authorList>
    </citation>
    <scope>NUCLEOTIDE SEQUENCE [LARGE SCALE GENOMIC DNA]</scope>
    <source>
        <strain evidence="3 4">31801</strain>
    </source>
</reference>
<dbReference type="Gene3D" id="3.50.50.60">
    <property type="entry name" value="FAD/NAD(P)-binding domain"/>
    <property type="match status" value="2"/>
</dbReference>
<dbReference type="Proteomes" id="UP000064921">
    <property type="component" value="Chromosome"/>
</dbReference>
<dbReference type="SUPFAM" id="SSF51905">
    <property type="entry name" value="FAD/NAD(P)-binding domain"/>
    <property type="match status" value="1"/>
</dbReference>
<keyword evidence="4" id="KW-1185">Reference proteome</keyword>
<dbReference type="Gene3D" id="3.30.9.10">
    <property type="entry name" value="D-Amino Acid Oxidase, subunit A, domain 2"/>
    <property type="match status" value="1"/>
</dbReference>
<gene>
    <name evidence="3" type="ORF">APZ00_18265</name>
</gene>
<evidence type="ECO:0000256" key="1">
    <source>
        <dbReference type="ARBA" id="ARBA00023002"/>
    </source>
</evidence>
<dbReference type="AlphaFoldDB" id="A0A0U3MWN7"/>
<dbReference type="eggNOG" id="COG0665">
    <property type="taxonomic scope" value="Bacteria"/>
</dbReference>
<accession>A0A0U3MWN7</accession>
<keyword evidence="1" id="KW-0560">Oxidoreductase</keyword>
<dbReference type="InterPro" id="IPR036188">
    <property type="entry name" value="FAD/NAD-bd_sf"/>
</dbReference>
<dbReference type="Pfam" id="PF01266">
    <property type="entry name" value="DAO"/>
    <property type="match status" value="1"/>
</dbReference>
<dbReference type="RefSeq" id="WP_058899772.1">
    <property type="nucleotide sequence ID" value="NZ_CP013068.1"/>
</dbReference>
<feature type="domain" description="FAD dependent oxidoreductase" evidence="2">
    <location>
        <begin position="3"/>
        <end position="391"/>
    </location>
</feature>
<dbReference type="KEGG" id="pphr:APZ00_18265"/>
<dbReference type="STRING" id="121719.APZ00_18265"/>
<dbReference type="GO" id="GO:0016491">
    <property type="term" value="F:oxidoreductase activity"/>
    <property type="evidence" value="ECO:0007669"/>
    <property type="project" value="UniProtKB-KW"/>
</dbReference>
<proteinExistence type="predicted"/>
<evidence type="ECO:0000313" key="3">
    <source>
        <dbReference type="EMBL" id="ALV28759.1"/>
    </source>
</evidence>
<protein>
    <submittedName>
        <fullName evidence="3">Amino acid dehydrogenase</fullName>
    </submittedName>
</protein>
<evidence type="ECO:0000313" key="4">
    <source>
        <dbReference type="Proteomes" id="UP000064921"/>
    </source>
</evidence>
<dbReference type="PANTHER" id="PTHR13847">
    <property type="entry name" value="SARCOSINE DEHYDROGENASE-RELATED"/>
    <property type="match status" value="1"/>
</dbReference>
<evidence type="ECO:0000259" key="2">
    <source>
        <dbReference type="Pfam" id="PF01266"/>
    </source>
</evidence>
<name>A0A0U3MWN7_9HYPH</name>
<dbReference type="InterPro" id="IPR006076">
    <property type="entry name" value="FAD-dep_OxRdtase"/>
</dbReference>
<dbReference type="EMBL" id="CP013068">
    <property type="protein sequence ID" value="ALV28759.1"/>
    <property type="molecule type" value="Genomic_DNA"/>
</dbReference>